<keyword evidence="2" id="KW-1185">Reference proteome</keyword>
<dbReference type="AlphaFoldDB" id="A0A803QQJ6"/>
<dbReference type="Gramene" id="evm.model.10.834">
    <property type="protein sequence ID" value="cds.evm.model.10.834"/>
    <property type="gene ID" value="evm.TU.10.834"/>
</dbReference>
<proteinExistence type="predicted"/>
<dbReference type="EnsemblPlants" id="evm.model.10.834">
    <property type="protein sequence ID" value="cds.evm.model.10.834"/>
    <property type="gene ID" value="evm.TU.10.834"/>
</dbReference>
<dbReference type="Proteomes" id="UP000596661">
    <property type="component" value="Unassembled WGS sequence"/>
</dbReference>
<reference evidence="1" key="1">
    <citation type="submission" date="2021-03" db="UniProtKB">
        <authorList>
            <consortium name="EnsemblPlants"/>
        </authorList>
    </citation>
    <scope>IDENTIFICATION</scope>
</reference>
<sequence length="358" mass="42684">MADTNDDYEFIKEEEGGLTLTTFKNSSTDIGGCHEYQNLEEEFKKVDDHDDLEDYSDPLYITDDDYDESSYGAYEFSIPLSRKLKLIKHYYLPDLSQEHVQREDKFKWLKHRRGEIFQKESDNFDLDLRVKNEDELKYKIQELMEERLRGIEKAQANGKSSYLNWFFIDDWQLHSKIIQTAYSLCCHLCEFIFVVLKNSRHQRKLKLFKDILELLMENDKNSKIIKKVVSFIEKAETELVMTVKHNHFYDKDGDEDDMEEYFDNNFDIFLVEFMCLESMLSYPSLTNDYDTARDELANDQIVVTEFDNEVANIESEMCALKIQFLDENPRDEPMMEQFLITLKLWIASLWKNLEGEMH</sequence>
<dbReference type="EMBL" id="UZAU01000813">
    <property type="status" value="NOT_ANNOTATED_CDS"/>
    <property type="molecule type" value="Genomic_DNA"/>
</dbReference>
<accession>A0A803QQJ6</accession>
<evidence type="ECO:0000313" key="1">
    <source>
        <dbReference type="EnsemblPlants" id="cds.evm.model.10.834"/>
    </source>
</evidence>
<organism evidence="1 2">
    <name type="scientific">Cannabis sativa</name>
    <name type="common">Hemp</name>
    <name type="synonym">Marijuana</name>
    <dbReference type="NCBI Taxonomy" id="3483"/>
    <lineage>
        <taxon>Eukaryota</taxon>
        <taxon>Viridiplantae</taxon>
        <taxon>Streptophyta</taxon>
        <taxon>Embryophyta</taxon>
        <taxon>Tracheophyta</taxon>
        <taxon>Spermatophyta</taxon>
        <taxon>Magnoliopsida</taxon>
        <taxon>eudicotyledons</taxon>
        <taxon>Gunneridae</taxon>
        <taxon>Pentapetalae</taxon>
        <taxon>rosids</taxon>
        <taxon>fabids</taxon>
        <taxon>Rosales</taxon>
        <taxon>Cannabaceae</taxon>
        <taxon>Cannabis</taxon>
    </lineage>
</organism>
<protein>
    <submittedName>
        <fullName evidence="1">Uncharacterized protein</fullName>
    </submittedName>
</protein>
<name>A0A803QQJ6_CANSA</name>
<evidence type="ECO:0000313" key="2">
    <source>
        <dbReference type="Proteomes" id="UP000596661"/>
    </source>
</evidence>